<evidence type="ECO:0000259" key="1">
    <source>
        <dbReference type="Pfam" id="PF04167"/>
    </source>
</evidence>
<feature type="domain" description="DUF402" evidence="1">
    <location>
        <begin position="55"/>
        <end position="158"/>
    </location>
</feature>
<dbReference type="Gene3D" id="2.40.380.10">
    <property type="entry name" value="FomD-like"/>
    <property type="match status" value="1"/>
</dbReference>
<name>A0A455T1K2_9CHLR</name>
<dbReference type="SUPFAM" id="SSF159234">
    <property type="entry name" value="FomD-like"/>
    <property type="match status" value="1"/>
</dbReference>
<dbReference type="InterPro" id="IPR035930">
    <property type="entry name" value="FomD-like_sf"/>
</dbReference>
<proteinExistence type="predicted"/>
<dbReference type="EMBL" id="AP019377">
    <property type="protein sequence ID" value="BBH93758.1"/>
    <property type="molecule type" value="Genomic_DNA"/>
</dbReference>
<reference evidence="2" key="1">
    <citation type="submission" date="2018-12" db="EMBL/GenBank/DDBJ databases">
        <title>Novel natural products biosynthetic potential of the class Ktedonobacteria.</title>
        <authorList>
            <person name="Zheng Y."/>
            <person name="Saitou A."/>
            <person name="Wang C.M."/>
            <person name="Toyoda A."/>
            <person name="Minakuchi Y."/>
            <person name="Sekiguchi Y."/>
            <person name="Ueda K."/>
            <person name="Takano H."/>
            <person name="Sakai Y."/>
            <person name="Yokota A."/>
            <person name="Yabe S."/>
        </authorList>
    </citation>
    <scope>NUCLEOTIDE SEQUENCE</scope>
    <source>
        <strain evidence="2">A3-2</strain>
    </source>
</reference>
<gene>
    <name evidence="2" type="ORF">KTA_19570</name>
</gene>
<dbReference type="Pfam" id="PF04167">
    <property type="entry name" value="DUF402"/>
    <property type="match status" value="1"/>
</dbReference>
<evidence type="ECO:0000313" key="2">
    <source>
        <dbReference type="EMBL" id="BBH93758.1"/>
    </source>
</evidence>
<organism evidence="2">
    <name type="scientific">Thermogemmatispora argillosa</name>
    <dbReference type="NCBI Taxonomy" id="2045280"/>
    <lineage>
        <taxon>Bacteria</taxon>
        <taxon>Bacillati</taxon>
        <taxon>Chloroflexota</taxon>
        <taxon>Ktedonobacteria</taxon>
        <taxon>Thermogemmatisporales</taxon>
        <taxon>Thermogemmatisporaceae</taxon>
        <taxon>Thermogemmatispora</taxon>
    </lineage>
</organism>
<dbReference type="AlphaFoldDB" id="A0A455T1K2"/>
<protein>
    <recommendedName>
        <fullName evidence="1">DUF402 domain-containing protein</fullName>
    </recommendedName>
</protein>
<sequence length="190" mass="21757">MPRDFRVESRSYDGVLRGTWRAYRLSPDVQLGDPPTAEPSADCLRLWLPAGTLMEWTTGARPLRHHCLQFFWPERWYMLSAFYSGRDLLYTYATIILPPTIEVAGVHYVDLDLTMLVRPDLSYEVLTQAEFDHMVELLDYSEETRIGALMALRTLTNAAQIGTGLFRLIPQRLLQTDFDQHGCLSQSGLS</sequence>
<dbReference type="InterPro" id="IPR007295">
    <property type="entry name" value="DUF402"/>
</dbReference>
<accession>A0A455T1K2</accession>